<evidence type="ECO:0000256" key="4">
    <source>
        <dbReference type="ARBA" id="ARBA00023002"/>
    </source>
</evidence>
<dbReference type="InterPro" id="IPR013121">
    <property type="entry name" value="Fe_red_NAD-bd_6"/>
</dbReference>
<dbReference type="Pfam" id="PF08022">
    <property type="entry name" value="FAD_binding_8"/>
    <property type="match status" value="1"/>
</dbReference>
<dbReference type="InterPro" id="IPR013130">
    <property type="entry name" value="Fe3_Rdtase_TM_dom"/>
</dbReference>
<dbReference type="Proteomes" id="UP000694569">
    <property type="component" value="Unplaced"/>
</dbReference>
<dbReference type="InterPro" id="IPR017927">
    <property type="entry name" value="FAD-bd_FR_type"/>
</dbReference>
<dbReference type="SUPFAM" id="SSF63380">
    <property type="entry name" value="Riboflavin synthase domain-like"/>
    <property type="match status" value="1"/>
</dbReference>
<keyword evidence="3 7" id="KW-1133">Transmembrane helix</keyword>
<feature type="transmembrane region" description="Helical" evidence="7">
    <location>
        <begin position="149"/>
        <end position="174"/>
    </location>
</feature>
<evidence type="ECO:0000256" key="1">
    <source>
        <dbReference type="ARBA" id="ARBA00004141"/>
    </source>
</evidence>
<reference evidence="9" key="1">
    <citation type="submission" date="2025-08" db="UniProtKB">
        <authorList>
            <consortium name="Ensembl"/>
        </authorList>
    </citation>
    <scope>IDENTIFICATION</scope>
</reference>
<evidence type="ECO:0000256" key="2">
    <source>
        <dbReference type="ARBA" id="ARBA00022692"/>
    </source>
</evidence>
<dbReference type="AlphaFoldDB" id="A0A8C5QGS1"/>
<keyword evidence="4" id="KW-0560">Oxidoreductase</keyword>
<keyword evidence="10" id="KW-1185">Reference proteome</keyword>
<proteinExistence type="predicted"/>
<dbReference type="InterPro" id="IPR000778">
    <property type="entry name" value="Cyt_b245_heavy_chain"/>
</dbReference>
<name>A0A8C5QGS1_9ANUR</name>
<dbReference type="CDD" id="cd06186">
    <property type="entry name" value="NOX_Duox_like_FAD_NADP"/>
    <property type="match status" value="1"/>
</dbReference>
<dbReference type="InterPro" id="IPR039261">
    <property type="entry name" value="FNR_nucleotide-bd"/>
</dbReference>
<evidence type="ECO:0000313" key="9">
    <source>
        <dbReference type="Ensembl" id="ENSLLEP00000037554.1"/>
    </source>
</evidence>
<dbReference type="GO" id="GO:0042554">
    <property type="term" value="P:superoxide anion generation"/>
    <property type="evidence" value="ECO:0007669"/>
    <property type="project" value="TreeGrafter"/>
</dbReference>
<accession>A0A8C5QGS1</accession>
<evidence type="ECO:0000256" key="5">
    <source>
        <dbReference type="ARBA" id="ARBA00023136"/>
    </source>
</evidence>
<dbReference type="Pfam" id="PF08030">
    <property type="entry name" value="NAD_binding_6"/>
    <property type="match status" value="1"/>
</dbReference>
<dbReference type="InterPro" id="IPR050369">
    <property type="entry name" value="RBOH/FRE"/>
</dbReference>
<sequence>MTSIKHGAPTYFFFCISQLSWLALNSWLFYKTFVLYYRGPQYYYLHQMLGLGLCLSRASASVLNLNCTLILLPMCRIVHAMLRGSKKILKRSTRRLLDKTKAFHALCGMAICVFSAVHVGAHIHNAVNFSARFNSDFIDLNAARYKSEVIITLVCSLVPGLTGVLMVLILFLMSTASTASIRASNYDIFFCTHNLFFIFYVLLLIHASGGVLKYQSNLEEHPPGCFYVNTSMKDYVPLTDIDGGARPGTDSEVPPVREEVLISNKSGMICSKRPAFQPHFPETWLWISGPLCLYCAERLYRYMRSTKAVTITSITHHPCNVIEIRMLKDNFQARPGQYIIIQCPKVSILESHPFTLTMCPTETKATFAIHMKVVGDWTEYATAMIYIDGPFGSPSEEVINYEISLCVAGGIGVTPFASILNQLLDEWNRYKLQRLYFVWICRDIQAFLWFADLLCLLHKKLWQENRPDYLNIQLYLTQADEIQKIIGEKYRALNCRLFIGRPCWKPLFAEIAKSNRQKAVGVFCCGPRGLSKDLHKLCNNPNAYGTTFEYNKESFC</sequence>
<organism evidence="9 10">
    <name type="scientific">Leptobrachium leishanense</name>
    <name type="common">Leishan spiny toad</name>
    <dbReference type="NCBI Taxonomy" id="445787"/>
    <lineage>
        <taxon>Eukaryota</taxon>
        <taxon>Metazoa</taxon>
        <taxon>Chordata</taxon>
        <taxon>Craniata</taxon>
        <taxon>Vertebrata</taxon>
        <taxon>Euteleostomi</taxon>
        <taxon>Amphibia</taxon>
        <taxon>Batrachia</taxon>
        <taxon>Anura</taxon>
        <taxon>Pelobatoidea</taxon>
        <taxon>Megophryidae</taxon>
        <taxon>Leptobrachium</taxon>
    </lineage>
</organism>
<feature type="transmembrane region" description="Helical" evidence="7">
    <location>
        <begin position="12"/>
        <end position="30"/>
    </location>
</feature>
<keyword evidence="2 7" id="KW-0812">Transmembrane</keyword>
<reference evidence="9" key="2">
    <citation type="submission" date="2025-09" db="UniProtKB">
        <authorList>
            <consortium name="Ensembl"/>
        </authorList>
    </citation>
    <scope>IDENTIFICATION</scope>
</reference>
<evidence type="ECO:0000256" key="6">
    <source>
        <dbReference type="ARBA" id="ARBA00049908"/>
    </source>
</evidence>
<dbReference type="Pfam" id="PF01794">
    <property type="entry name" value="Ferric_reduct"/>
    <property type="match status" value="1"/>
</dbReference>
<feature type="domain" description="FAD-binding FR-type" evidence="8">
    <location>
        <begin position="304"/>
        <end position="415"/>
    </location>
</feature>
<dbReference type="Ensembl" id="ENSLLET00000038997.1">
    <property type="protein sequence ID" value="ENSLLEP00000037554.1"/>
    <property type="gene ID" value="ENSLLEG00000023660.1"/>
</dbReference>
<feature type="transmembrane region" description="Helical" evidence="7">
    <location>
        <begin position="186"/>
        <end position="207"/>
    </location>
</feature>
<gene>
    <name evidence="9" type="primary">NOX4</name>
</gene>
<dbReference type="PRINTS" id="PR00466">
    <property type="entry name" value="GP91PHOX"/>
</dbReference>
<evidence type="ECO:0000313" key="10">
    <source>
        <dbReference type="Proteomes" id="UP000694569"/>
    </source>
</evidence>
<dbReference type="PANTHER" id="PTHR11972">
    <property type="entry name" value="NADPH OXIDASE"/>
    <property type="match status" value="1"/>
</dbReference>
<evidence type="ECO:0000256" key="7">
    <source>
        <dbReference type="SAM" id="Phobius"/>
    </source>
</evidence>
<feature type="transmembrane region" description="Helical" evidence="7">
    <location>
        <begin position="103"/>
        <end position="123"/>
    </location>
</feature>
<dbReference type="Gene3D" id="2.40.30.10">
    <property type="entry name" value="Translation factors"/>
    <property type="match status" value="1"/>
</dbReference>
<dbReference type="GeneTree" id="ENSGT00940000159621"/>
<dbReference type="FunFam" id="3.40.50.80:FF:000015">
    <property type="entry name" value="NADPH oxidase 4"/>
    <property type="match status" value="1"/>
</dbReference>
<dbReference type="OrthoDB" id="167398at2759"/>
<dbReference type="GO" id="GO:0043020">
    <property type="term" value="C:NADPH oxidase complex"/>
    <property type="evidence" value="ECO:0007669"/>
    <property type="project" value="TreeGrafter"/>
</dbReference>
<dbReference type="GO" id="GO:0006952">
    <property type="term" value="P:defense response"/>
    <property type="evidence" value="ECO:0007669"/>
    <property type="project" value="TreeGrafter"/>
</dbReference>
<keyword evidence="5 7" id="KW-0472">Membrane</keyword>
<dbReference type="SUPFAM" id="SSF52343">
    <property type="entry name" value="Ferredoxin reductase-like, C-terminal NADP-linked domain"/>
    <property type="match status" value="1"/>
</dbReference>
<evidence type="ECO:0000259" key="8">
    <source>
        <dbReference type="PROSITE" id="PS51384"/>
    </source>
</evidence>
<dbReference type="InterPro" id="IPR017938">
    <property type="entry name" value="Riboflavin_synthase-like_b-brl"/>
</dbReference>
<dbReference type="Gene3D" id="3.40.50.80">
    <property type="entry name" value="Nucleotide-binding domain of ferredoxin-NADP reductase (FNR) module"/>
    <property type="match status" value="1"/>
</dbReference>
<dbReference type="GO" id="GO:0016175">
    <property type="term" value="F:superoxide-generating NAD(P)H oxidase activity"/>
    <property type="evidence" value="ECO:0007669"/>
    <property type="project" value="TreeGrafter"/>
</dbReference>
<feature type="transmembrane region" description="Helical" evidence="7">
    <location>
        <begin position="58"/>
        <end position="82"/>
    </location>
</feature>
<comment type="subcellular location">
    <subcellularLocation>
        <location evidence="1">Membrane</location>
        <topology evidence="1">Multi-pass membrane protein</topology>
    </subcellularLocation>
</comment>
<evidence type="ECO:0000256" key="3">
    <source>
        <dbReference type="ARBA" id="ARBA00022989"/>
    </source>
</evidence>
<dbReference type="PANTHER" id="PTHR11972:SF206">
    <property type="entry name" value="NADPH OXIDASE 4"/>
    <property type="match status" value="1"/>
</dbReference>
<protein>
    <submittedName>
        <fullName evidence="9">NADPH oxidase 4</fullName>
    </submittedName>
</protein>
<dbReference type="InterPro" id="IPR013112">
    <property type="entry name" value="FAD-bd_8"/>
</dbReference>
<dbReference type="PROSITE" id="PS51384">
    <property type="entry name" value="FAD_FR"/>
    <property type="match status" value="1"/>
</dbReference>
<comment type="catalytic activity">
    <reaction evidence="6">
        <text>NADPH + 2 O2 = 2 superoxide + NADP(+) + H(+)</text>
        <dbReference type="Rhea" id="RHEA:63180"/>
        <dbReference type="ChEBI" id="CHEBI:15378"/>
        <dbReference type="ChEBI" id="CHEBI:15379"/>
        <dbReference type="ChEBI" id="CHEBI:18421"/>
        <dbReference type="ChEBI" id="CHEBI:57783"/>
        <dbReference type="ChEBI" id="CHEBI:58349"/>
    </reaction>
</comment>